<name>A0ABT8K3F2_9MICC</name>
<evidence type="ECO:0000256" key="1">
    <source>
        <dbReference type="SAM" id="MobiDB-lite"/>
    </source>
</evidence>
<feature type="region of interest" description="Disordered" evidence="1">
    <location>
        <begin position="1"/>
        <end position="23"/>
    </location>
</feature>
<accession>A0ABT8K3F2</accession>
<feature type="domain" description="HTH marR-type" evidence="2">
    <location>
        <begin position="24"/>
        <end position="164"/>
    </location>
</feature>
<reference evidence="3" key="1">
    <citation type="submission" date="2023-06" db="EMBL/GenBank/DDBJ databases">
        <title>MT1 and MT2 Draft Genomes of Novel Species.</title>
        <authorList>
            <person name="Venkateswaran K."/>
        </authorList>
    </citation>
    <scope>NUCLEOTIDE SEQUENCE</scope>
    <source>
        <strain evidence="3">IIF3SC-B10</strain>
    </source>
</reference>
<protein>
    <submittedName>
        <fullName evidence="3">MarR family transcriptional regulator</fullName>
    </submittedName>
</protein>
<dbReference type="InterPro" id="IPR036388">
    <property type="entry name" value="WH-like_DNA-bd_sf"/>
</dbReference>
<dbReference type="SUPFAM" id="SSF46785">
    <property type="entry name" value="Winged helix' DNA-binding domain"/>
    <property type="match status" value="1"/>
</dbReference>
<dbReference type="Gene3D" id="1.10.10.10">
    <property type="entry name" value="Winged helix-like DNA-binding domain superfamily/Winged helix DNA-binding domain"/>
    <property type="match status" value="1"/>
</dbReference>
<proteinExistence type="predicted"/>
<comment type="caution">
    <text evidence="3">The sequence shown here is derived from an EMBL/GenBank/DDBJ whole genome shotgun (WGS) entry which is preliminary data.</text>
</comment>
<dbReference type="RefSeq" id="WP_301226835.1">
    <property type="nucleotide sequence ID" value="NZ_JAROCG010000001.1"/>
</dbReference>
<dbReference type="PANTHER" id="PTHR33164:SF43">
    <property type="entry name" value="HTH-TYPE TRANSCRIPTIONAL REPRESSOR YETL"/>
    <property type="match status" value="1"/>
</dbReference>
<dbReference type="PANTHER" id="PTHR33164">
    <property type="entry name" value="TRANSCRIPTIONAL REGULATOR, MARR FAMILY"/>
    <property type="match status" value="1"/>
</dbReference>
<dbReference type="Pfam" id="PF12802">
    <property type="entry name" value="MarR_2"/>
    <property type="match status" value="1"/>
</dbReference>
<dbReference type="InterPro" id="IPR036390">
    <property type="entry name" value="WH_DNA-bd_sf"/>
</dbReference>
<evidence type="ECO:0000313" key="4">
    <source>
        <dbReference type="Proteomes" id="UP001174209"/>
    </source>
</evidence>
<dbReference type="PROSITE" id="PS50995">
    <property type="entry name" value="HTH_MARR_2"/>
    <property type="match status" value="1"/>
</dbReference>
<evidence type="ECO:0000259" key="2">
    <source>
        <dbReference type="PROSITE" id="PS50995"/>
    </source>
</evidence>
<gene>
    <name evidence="3" type="ORF">P5G52_09575</name>
</gene>
<dbReference type="EMBL" id="JAROCG010000001">
    <property type="protein sequence ID" value="MDN4611117.1"/>
    <property type="molecule type" value="Genomic_DNA"/>
</dbReference>
<dbReference type="InterPro" id="IPR000835">
    <property type="entry name" value="HTH_MarR-typ"/>
</dbReference>
<organism evidence="3 4">
    <name type="scientific">Arthrobacter burdickii</name>
    <dbReference type="NCBI Taxonomy" id="3035920"/>
    <lineage>
        <taxon>Bacteria</taxon>
        <taxon>Bacillati</taxon>
        <taxon>Actinomycetota</taxon>
        <taxon>Actinomycetes</taxon>
        <taxon>Micrococcales</taxon>
        <taxon>Micrococcaceae</taxon>
        <taxon>Arthrobacter</taxon>
    </lineage>
</organism>
<dbReference type="SMART" id="SM00347">
    <property type="entry name" value="HTH_MARR"/>
    <property type="match status" value="1"/>
</dbReference>
<dbReference type="InterPro" id="IPR039422">
    <property type="entry name" value="MarR/SlyA-like"/>
</dbReference>
<keyword evidence="4" id="KW-1185">Reference proteome</keyword>
<dbReference type="Proteomes" id="UP001174209">
    <property type="component" value="Unassembled WGS sequence"/>
</dbReference>
<sequence length="181" mass="19732">MTPSDSSAPVEPSTFAAESGVREDSGRLEGLVEAVRCYRNAESFMRGKSRDSMHLGKTDMTALRLMLRAGQAGSPLTAAALARELEISTAATTVLIDRLEKSGHAERRRSGTDGRSIEIWPTAATDNEVRSTMGTMHERMMEIAAALSPEESDTIRRFLDDLGKAMLELDFSFPEPERPGA</sequence>
<evidence type="ECO:0000313" key="3">
    <source>
        <dbReference type="EMBL" id="MDN4611117.1"/>
    </source>
</evidence>